<dbReference type="InterPro" id="IPR059179">
    <property type="entry name" value="MLKL-like_MCAfunc"/>
</dbReference>
<reference evidence="2" key="1">
    <citation type="submission" date="2023-03" db="EMBL/GenBank/DDBJ databases">
        <title>Massive genome expansion in bonnet fungi (Mycena s.s.) driven by repeated elements and novel gene families across ecological guilds.</title>
        <authorList>
            <consortium name="Lawrence Berkeley National Laboratory"/>
            <person name="Harder C.B."/>
            <person name="Miyauchi S."/>
            <person name="Viragh M."/>
            <person name="Kuo A."/>
            <person name="Thoen E."/>
            <person name="Andreopoulos B."/>
            <person name="Lu D."/>
            <person name="Skrede I."/>
            <person name="Drula E."/>
            <person name="Henrissat B."/>
            <person name="Morin E."/>
            <person name="Kohler A."/>
            <person name="Barry K."/>
            <person name="LaButti K."/>
            <person name="Morin E."/>
            <person name="Salamov A."/>
            <person name="Lipzen A."/>
            <person name="Mereny Z."/>
            <person name="Hegedus B."/>
            <person name="Baldrian P."/>
            <person name="Stursova M."/>
            <person name="Weitz H."/>
            <person name="Taylor A."/>
            <person name="Grigoriev I.V."/>
            <person name="Nagy L.G."/>
            <person name="Martin F."/>
            <person name="Kauserud H."/>
        </authorList>
    </citation>
    <scope>NUCLEOTIDE SEQUENCE</scope>
    <source>
        <strain evidence="2">CBHHK182m</strain>
    </source>
</reference>
<gene>
    <name evidence="2" type="ORF">B0H16DRAFT_102522</name>
</gene>
<evidence type="ECO:0000313" key="3">
    <source>
        <dbReference type="Proteomes" id="UP001215598"/>
    </source>
</evidence>
<evidence type="ECO:0000259" key="1">
    <source>
        <dbReference type="Pfam" id="PF20703"/>
    </source>
</evidence>
<dbReference type="PANTHER" id="PTHR47691">
    <property type="entry name" value="REGULATOR-RELATED"/>
    <property type="match status" value="1"/>
</dbReference>
<accession>A0AAD7IA66</accession>
<dbReference type="Gene3D" id="1.20.930.20">
    <property type="entry name" value="Adaptor protein Cbl, N-terminal domain"/>
    <property type="match status" value="1"/>
</dbReference>
<dbReference type="InterPro" id="IPR036537">
    <property type="entry name" value="Adaptor_Cbl_N_dom_sf"/>
</dbReference>
<dbReference type="InterPro" id="IPR049052">
    <property type="entry name" value="nSTAND1"/>
</dbReference>
<dbReference type="PANTHER" id="PTHR47691:SF3">
    <property type="entry name" value="HTH-TYPE TRANSCRIPTIONAL REGULATOR RV0890C-RELATED"/>
    <property type="match status" value="1"/>
</dbReference>
<dbReference type="Proteomes" id="UP001215598">
    <property type="component" value="Unassembled WGS sequence"/>
</dbReference>
<dbReference type="EMBL" id="JARKIB010000115">
    <property type="protein sequence ID" value="KAJ7737687.1"/>
    <property type="molecule type" value="Genomic_DNA"/>
</dbReference>
<protein>
    <recommendedName>
        <fullName evidence="1">Novel STAND NTPase 1 domain-containing protein</fullName>
    </recommendedName>
</protein>
<evidence type="ECO:0000313" key="2">
    <source>
        <dbReference type="EMBL" id="KAJ7737687.1"/>
    </source>
</evidence>
<comment type="caution">
    <text evidence="2">The sequence shown here is derived from an EMBL/GenBank/DDBJ whole genome shotgun (WGS) entry which is preliminary data.</text>
</comment>
<dbReference type="AlphaFoldDB" id="A0AAD7IA66"/>
<keyword evidence="3" id="KW-1185">Reference proteome</keyword>
<dbReference type="Gene3D" id="3.40.50.300">
    <property type="entry name" value="P-loop containing nucleotide triphosphate hydrolases"/>
    <property type="match status" value="1"/>
</dbReference>
<feature type="domain" description="Novel STAND NTPase 1" evidence="1">
    <location>
        <begin position="168"/>
        <end position="309"/>
    </location>
</feature>
<proteinExistence type="predicted"/>
<dbReference type="Gene3D" id="1.25.40.10">
    <property type="entry name" value="Tetratricopeptide repeat domain"/>
    <property type="match status" value="1"/>
</dbReference>
<dbReference type="InterPro" id="IPR027417">
    <property type="entry name" value="P-loop_NTPase"/>
</dbReference>
<dbReference type="InterPro" id="IPR011990">
    <property type="entry name" value="TPR-like_helical_dom_sf"/>
</dbReference>
<sequence>MTTQALLAGVQVYIKYIRMIIQHLSRTQNVKTNKDQCFQLIEGTYQVIYAIIRLHLESGTVGFVSSAILEDISKFTGTLHKIYTFVGIQQEGNRIKQFFRKSEVNGLLKDCRAGLEQAKEVFKVQIGVTVLDQVQSEAESMHKELLDIISSLSDGTVSDSSFSMLPSKPKIFHGRDSELRDIMEGLSQDVPRIAILGGGGMGKTSLARAALHHPDTCAKFQHRFFVSAEPATTVIELAALVGLHLGLEPGQDLTKPVVQHFTQQPSPCLLVLDNLETPWEPIQSRGRVEDFLSLLTDVNHLALMITMRGSERPGQVRWTRPFLQPLQPLSDEASQQIFEDITDDSHASEEKTQLLKFTENMPLAVNLMAHLVDYEGLTNVLTRWKTEKTATLSTGHHRTSNLDTSIALSYSSPRITPGARELLRLLSILPDGLSDVELTQGNLPISDIRSCTSVLIATSLAYKDTQSRLRSLVPIREHIQQVSPPSETLVQAIRKSFHDLLALYQNHNDAHLGIILTRITANLANLDEVLHRGLKPGSSDLSETIQGVLSLSSFFRVTRGGGTTLLDEIPIHLCDHRINVLYITERLKFPRLVDIGQLVTQGLSHLHQLHDPMLEARFYAAAGRTYFKFQSSAQQLEFLENALELSKSIGDSEGQCDSLIAMAEHKWRIGDYITALSISRNAQQLAYQTINLYQVSRAMHKTALSLADLGDYWLSLS</sequence>
<organism evidence="2 3">
    <name type="scientific">Mycena metata</name>
    <dbReference type="NCBI Taxonomy" id="1033252"/>
    <lineage>
        <taxon>Eukaryota</taxon>
        <taxon>Fungi</taxon>
        <taxon>Dikarya</taxon>
        <taxon>Basidiomycota</taxon>
        <taxon>Agaricomycotina</taxon>
        <taxon>Agaricomycetes</taxon>
        <taxon>Agaricomycetidae</taxon>
        <taxon>Agaricales</taxon>
        <taxon>Marasmiineae</taxon>
        <taxon>Mycenaceae</taxon>
        <taxon>Mycena</taxon>
    </lineage>
</organism>
<dbReference type="SUPFAM" id="SSF48452">
    <property type="entry name" value="TPR-like"/>
    <property type="match status" value="1"/>
</dbReference>
<dbReference type="Pfam" id="PF20703">
    <property type="entry name" value="nSTAND1"/>
    <property type="match status" value="1"/>
</dbReference>
<dbReference type="SUPFAM" id="SSF52540">
    <property type="entry name" value="P-loop containing nucleoside triphosphate hydrolases"/>
    <property type="match status" value="1"/>
</dbReference>
<dbReference type="CDD" id="cd21037">
    <property type="entry name" value="MLKL_NTD"/>
    <property type="match status" value="1"/>
</dbReference>
<name>A0AAD7IA66_9AGAR</name>
<dbReference type="GO" id="GO:0007166">
    <property type="term" value="P:cell surface receptor signaling pathway"/>
    <property type="evidence" value="ECO:0007669"/>
    <property type="project" value="InterPro"/>
</dbReference>